<dbReference type="GO" id="GO:0016853">
    <property type="term" value="F:isomerase activity"/>
    <property type="evidence" value="ECO:0007669"/>
    <property type="project" value="UniProtKB-KW"/>
</dbReference>
<dbReference type="InterPro" id="IPR001509">
    <property type="entry name" value="Epimerase_deHydtase"/>
</dbReference>
<evidence type="ECO:0000313" key="7">
    <source>
        <dbReference type="EMBL" id="TPG60305.1"/>
    </source>
</evidence>
<dbReference type="PANTHER" id="PTHR43238:SF1">
    <property type="entry name" value="GDP-L-FUCOSE SYNTHASE"/>
    <property type="match status" value="1"/>
</dbReference>
<feature type="binding site" evidence="5">
    <location>
        <position position="140"/>
    </location>
    <ligand>
        <name>NADP(+)</name>
        <dbReference type="ChEBI" id="CHEBI:58349"/>
    </ligand>
</feature>
<comment type="catalytic activity">
    <reaction evidence="5">
        <text>GDP-beta-L-fucose + NADP(+) = GDP-4-dehydro-alpha-D-rhamnose + NADPH + H(+)</text>
        <dbReference type="Rhea" id="RHEA:18885"/>
        <dbReference type="ChEBI" id="CHEBI:15378"/>
        <dbReference type="ChEBI" id="CHEBI:57273"/>
        <dbReference type="ChEBI" id="CHEBI:57783"/>
        <dbReference type="ChEBI" id="CHEBI:57964"/>
        <dbReference type="ChEBI" id="CHEBI:58349"/>
        <dbReference type="EC" id="1.1.1.271"/>
    </reaction>
</comment>
<dbReference type="AlphaFoldDB" id="A0A502GEH9"/>
<reference evidence="7 8" key="1">
    <citation type="journal article" date="2019" name="Environ. Microbiol.">
        <title>Species interactions and distinct microbial communities in high Arctic permafrost affected cryosols are associated with the CH4 and CO2 gas fluxes.</title>
        <authorList>
            <person name="Altshuler I."/>
            <person name="Hamel J."/>
            <person name="Turney S."/>
            <person name="Magnuson E."/>
            <person name="Levesque R."/>
            <person name="Greer C."/>
            <person name="Whyte L.G."/>
        </authorList>
    </citation>
    <scope>NUCLEOTIDE SEQUENCE [LARGE SCALE GENOMIC DNA]</scope>
    <source>
        <strain evidence="7 8">S9.3B</strain>
    </source>
</reference>
<organism evidence="7 8">
    <name type="scientific">Muricoccus nepalensis</name>
    <dbReference type="NCBI Taxonomy" id="1854500"/>
    <lineage>
        <taxon>Bacteria</taxon>
        <taxon>Pseudomonadati</taxon>
        <taxon>Pseudomonadota</taxon>
        <taxon>Alphaproteobacteria</taxon>
        <taxon>Acetobacterales</taxon>
        <taxon>Roseomonadaceae</taxon>
        <taxon>Muricoccus</taxon>
    </lineage>
</organism>
<name>A0A502GEH9_9PROT</name>
<evidence type="ECO:0000256" key="2">
    <source>
        <dbReference type="ARBA" id="ARBA00022857"/>
    </source>
</evidence>
<feature type="binding site" evidence="5">
    <location>
        <position position="266"/>
    </location>
    <ligand>
        <name>substrate</name>
    </ligand>
</feature>
<feature type="binding site" evidence="5">
    <location>
        <position position="208"/>
    </location>
    <ligand>
        <name>substrate</name>
    </ligand>
</feature>
<feature type="binding site" evidence="5">
    <location>
        <begin position="10"/>
        <end position="16"/>
    </location>
    <ligand>
        <name>NADP(+)</name>
        <dbReference type="ChEBI" id="CHEBI:58349"/>
    </ligand>
</feature>
<accession>A0A502GEH9</accession>
<feature type="binding site" evidence="5">
    <location>
        <position position="187"/>
    </location>
    <ligand>
        <name>substrate</name>
    </ligand>
</feature>
<dbReference type="PANTHER" id="PTHR43238">
    <property type="entry name" value="GDP-L-FUCOSE SYNTHASE"/>
    <property type="match status" value="1"/>
</dbReference>
<gene>
    <name evidence="5" type="primary">fcl</name>
    <name evidence="7" type="ORF">EAH89_02685</name>
</gene>
<feature type="domain" description="NAD-dependent epimerase/dehydratase" evidence="6">
    <location>
        <begin position="7"/>
        <end position="225"/>
    </location>
</feature>
<feature type="site" description="Important for catalytic activity" evidence="5">
    <location>
        <position position="107"/>
    </location>
</feature>
<dbReference type="GO" id="GO:0042351">
    <property type="term" value="P:'de novo' GDP-L-fucose biosynthetic process"/>
    <property type="evidence" value="ECO:0007669"/>
    <property type="project" value="UniProtKB-UniRule"/>
</dbReference>
<dbReference type="InterPro" id="IPR028614">
    <property type="entry name" value="GDP_fucose/colitose_synth"/>
</dbReference>
<dbReference type="UniPathway" id="UPA00128">
    <property type="reaction ID" value="UER00191"/>
</dbReference>
<keyword evidence="2 5" id="KW-0521">NADP</keyword>
<dbReference type="CDD" id="cd05239">
    <property type="entry name" value="GDP_FS_SDR_e"/>
    <property type="match status" value="1"/>
</dbReference>
<proteinExistence type="inferred from homology"/>
<keyword evidence="5" id="KW-0511">Multifunctional enzyme</keyword>
<dbReference type="OrthoDB" id="9811425at2"/>
<keyword evidence="8" id="KW-1185">Reference proteome</keyword>
<feature type="binding site" evidence="5">
    <location>
        <position position="201"/>
    </location>
    <ligand>
        <name>substrate</name>
    </ligand>
</feature>
<evidence type="ECO:0000259" key="6">
    <source>
        <dbReference type="Pfam" id="PF01370"/>
    </source>
</evidence>
<comment type="function">
    <text evidence="5">Catalyzes the two-step NADP-dependent conversion of GDP-4-dehydro-6-deoxy-D-mannose to GDP-fucose, involving an epimerase and a reductase reaction.</text>
</comment>
<dbReference type="SUPFAM" id="SSF51735">
    <property type="entry name" value="NAD(P)-binding Rossmann-fold domains"/>
    <property type="match status" value="1"/>
</dbReference>
<sequence>MQRAEFLVTGASGLLGHALVDELRTASKGEVVGLTSRDVDLTDFEATRAAFERHRPAVVFHLAARVAGLMGNMRAQGQAYLDNTRMNSNVVEAARLAGTTKVVAMGSTAIYSDAVRLPMTEDQIWNGPPHYSESGYAHAKRGMLAHLEAYKDQYGLDYAYCISTNLFGPHDKFDEQHGHVIPSLMSKFLRANQTGEAVTIWGTGTPQRDFLYAKDAALALRMIAEGFTGPINMATGTAISIADTVKLITEVSGFKGPVEWDRTKPDGQKLRQYDVSKLQSLGFKPRYTLRDALLETYEWLAAHAAVARR</sequence>
<dbReference type="EMBL" id="RCZP01000002">
    <property type="protein sequence ID" value="TPG60305.1"/>
    <property type="molecule type" value="Genomic_DNA"/>
</dbReference>
<dbReference type="InterPro" id="IPR036291">
    <property type="entry name" value="NAD(P)-bd_dom_sf"/>
</dbReference>
<dbReference type="HAMAP" id="MF_00956">
    <property type="entry name" value="GDP_fucose_synth"/>
    <property type="match status" value="1"/>
</dbReference>
<feature type="active site" description="Proton donor/acceptor" evidence="5">
    <location>
        <position position="136"/>
    </location>
</feature>
<feature type="binding site" evidence="5">
    <location>
        <position position="179"/>
    </location>
    <ligand>
        <name>NADP(+)</name>
        <dbReference type="ChEBI" id="CHEBI:58349"/>
    </ligand>
</feature>
<feature type="binding site" evidence="5">
    <location>
        <begin position="105"/>
        <end position="108"/>
    </location>
    <ligand>
        <name>NADP(+)</name>
        <dbReference type="ChEBI" id="CHEBI:58349"/>
    </ligand>
</feature>
<comment type="pathway">
    <text evidence="5">Nucleotide-sugar biosynthesis; GDP-L-fucose biosynthesis via de novo pathway; GDP-L-fucose from GDP-alpha-D-mannose: step 2/2.</text>
</comment>
<dbReference type="Gene3D" id="3.90.25.10">
    <property type="entry name" value="UDP-galactose 4-epimerase, domain 1"/>
    <property type="match status" value="1"/>
</dbReference>
<dbReference type="GO" id="GO:0050577">
    <property type="term" value="F:GDP-L-fucose synthase activity"/>
    <property type="evidence" value="ECO:0007669"/>
    <property type="project" value="UniProtKB-UniRule"/>
</dbReference>
<evidence type="ECO:0000313" key="8">
    <source>
        <dbReference type="Proteomes" id="UP000317078"/>
    </source>
</evidence>
<evidence type="ECO:0000256" key="3">
    <source>
        <dbReference type="ARBA" id="ARBA00023002"/>
    </source>
</evidence>
<dbReference type="GO" id="GO:0070401">
    <property type="term" value="F:NADP+ binding"/>
    <property type="evidence" value="ECO:0007669"/>
    <property type="project" value="UniProtKB-UniRule"/>
</dbReference>
<keyword evidence="4 5" id="KW-0413">Isomerase</keyword>
<protein>
    <recommendedName>
        <fullName evidence="5">GDP-L-fucose synthase</fullName>
        <ecNumber evidence="5">1.1.1.271</ecNumber>
    </recommendedName>
    <alternativeName>
        <fullName evidence="5">GDP-4-keto-6-deoxy-D-mannose-3,5-epimerase-4-reductase</fullName>
    </alternativeName>
</protein>
<comment type="caution">
    <text evidence="7">The sequence shown here is derived from an EMBL/GenBank/DDBJ whole genome shotgun (WGS) entry which is preliminary data.</text>
</comment>
<dbReference type="EC" id="1.1.1.271" evidence="5"/>
<comment type="caution">
    <text evidence="5">Lacks conserved residue(s) required for the propagation of feature annotation.</text>
</comment>
<keyword evidence="3 5" id="KW-0560">Oxidoreductase</keyword>
<evidence type="ECO:0000256" key="5">
    <source>
        <dbReference type="HAMAP-Rule" id="MF_00956"/>
    </source>
</evidence>
<dbReference type="Pfam" id="PF01370">
    <property type="entry name" value="Epimerase"/>
    <property type="match status" value="1"/>
</dbReference>
<comment type="similarity">
    <text evidence="1 5">Belongs to the NAD(P)-dependent epimerase/dehydratase family. Fucose synthase subfamily.</text>
</comment>
<evidence type="ECO:0000256" key="4">
    <source>
        <dbReference type="ARBA" id="ARBA00023235"/>
    </source>
</evidence>
<dbReference type="Gene3D" id="3.40.50.720">
    <property type="entry name" value="NAD(P)-binding Rossmann-like Domain"/>
    <property type="match status" value="1"/>
</dbReference>
<dbReference type="Proteomes" id="UP000317078">
    <property type="component" value="Unassembled WGS sequence"/>
</dbReference>
<evidence type="ECO:0000256" key="1">
    <source>
        <dbReference type="ARBA" id="ARBA00005959"/>
    </source>
</evidence>